<dbReference type="InterPro" id="IPR000917">
    <property type="entry name" value="Sulfatase_N"/>
</dbReference>
<dbReference type="CDD" id="cd16148">
    <property type="entry name" value="sulfatase_like"/>
    <property type="match status" value="1"/>
</dbReference>
<dbReference type="EMBL" id="LCBN01000053">
    <property type="protein sequence ID" value="KKS12497.1"/>
    <property type="molecule type" value="Genomic_DNA"/>
</dbReference>
<dbReference type="Pfam" id="PF00884">
    <property type="entry name" value="Sulfatase"/>
    <property type="match status" value="1"/>
</dbReference>
<proteinExistence type="predicted"/>
<accession>A0A0G0WK94</accession>
<dbReference type="Proteomes" id="UP000034753">
    <property type="component" value="Unassembled WGS sequence"/>
</dbReference>
<dbReference type="AlphaFoldDB" id="A0A0G0WK94"/>
<name>A0A0G0WK94_9BACT</name>
<feature type="domain" description="Sulfatase N-terminal" evidence="1">
    <location>
        <begin position="3"/>
        <end position="338"/>
    </location>
</feature>
<sequence length="443" mass="51719">MTPNILLITIDSLRADYVGYQNPKENNTPFLDELAKKSIIFTNAIVPSLPTFFCFPSIMTGTLPFTNGTYLGISESKGVKTIAQVLKNHGYDTTAYIADNPTLYMTFGYDKGFDHYFDGYEESNKSFLLLQESLWNLRRKMPNAFLNLFDVAKALRHLIVPWRMSIDGITLNRKIIEYINQNGKQPFFLWAHYMDAHLPYVSGIDKYFYREKSIIKKLLKRIVFYKEISSSTRKMKIKDNHTLEIIKEAYRSSIKYTDQVLKELYMIIKKRFPNTIFIITSDHGEAFMEHGLFHHEPYSLYEELIKVPLIINLPSNTNRSIAKVVSLLSIAKTICSLVSIRNTNFQGSDLLTSHEADIDHITRILYKCRSPHVRLGILDNKSEIKEFRQLWSYRASRYKYIMESEGEKEELFDLQTDPLELKNIAQRNKKEKKNAKKILEKYM</sequence>
<protein>
    <submittedName>
        <fullName evidence="2">Sulfatase</fullName>
    </submittedName>
</protein>
<dbReference type="Gene3D" id="3.30.1120.10">
    <property type="match status" value="1"/>
</dbReference>
<evidence type="ECO:0000313" key="3">
    <source>
        <dbReference type="Proteomes" id="UP000034753"/>
    </source>
</evidence>
<dbReference type="PANTHER" id="PTHR43751">
    <property type="entry name" value="SULFATASE"/>
    <property type="match status" value="1"/>
</dbReference>
<dbReference type="Gene3D" id="3.40.720.10">
    <property type="entry name" value="Alkaline Phosphatase, subunit A"/>
    <property type="match status" value="1"/>
</dbReference>
<reference evidence="2 3" key="1">
    <citation type="journal article" date="2015" name="Nature">
        <title>rRNA introns, odd ribosomes, and small enigmatic genomes across a large radiation of phyla.</title>
        <authorList>
            <person name="Brown C.T."/>
            <person name="Hug L.A."/>
            <person name="Thomas B.C."/>
            <person name="Sharon I."/>
            <person name="Castelle C.J."/>
            <person name="Singh A."/>
            <person name="Wilkins M.J."/>
            <person name="Williams K.H."/>
            <person name="Banfield J.F."/>
        </authorList>
    </citation>
    <scope>NUCLEOTIDE SEQUENCE [LARGE SCALE GENOMIC DNA]</scope>
</reference>
<dbReference type="InterPro" id="IPR052701">
    <property type="entry name" value="GAG_Ulvan_Degrading_Sulfatases"/>
</dbReference>
<dbReference type="InterPro" id="IPR017850">
    <property type="entry name" value="Alkaline_phosphatase_core_sf"/>
</dbReference>
<evidence type="ECO:0000313" key="2">
    <source>
        <dbReference type="EMBL" id="KKS12497.1"/>
    </source>
</evidence>
<dbReference type="PANTHER" id="PTHR43751:SF3">
    <property type="entry name" value="SULFATASE N-TERMINAL DOMAIN-CONTAINING PROTEIN"/>
    <property type="match status" value="1"/>
</dbReference>
<comment type="caution">
    <text evidence="2">The sequence shown here is derived from an EMBL/GenBank/DDBJ whole genome shotgun (WGS) entry which is preliminary data.</text>
</comment>
<dbReference type="SUPFAM" id="SSF53649">
    <property type="entry name" value="Alkaline phosphatase-like"/>
    <property type="match status" value="1"/>
</dbReference>
<evidence type="ECO:0000259" key="1">
    <source>
        <dbReference type="Pfam" id="PF00884"/>
    </source>
</evidence>
<organism evidence="2 3">
    <name type="scientific">Candidatus Daviesbacteria bacterium GW2011_GWB1_41_5</name>
    <dbReference type="NCBI Taxonomy" id="1618429"/>
    <lineage>
        <taxon>Bacteria</taxon>
        <taxon>Candidatus Daviesiibacteriota</taxon>
    </lineage>
</organism>
<gene>
    <name evidence="2" type="ORF">UU67_C0053G0004</name>
</gene>